<dbReference type="AlphaFoldDB" id="A0A1I2V896"/>
<dbReference type="RefSeq" id="WP_093674358.1">
    <property type="nucleotide sequence ID" value="NZ_FOOY01000025.1"/>
</dbReference>
<evidence type="ECO:0000313" key="1">
    <source>
        <dbReference type="EMBL" id="SFG85574.1"/>
    </source>
</evidence>
<name>A0A1I2V896_9BACL</name>
<protein>
    <recommendedName>
        <fullName evidence="3">Nucleotidyltransferase domain-containing protein</fullName>
    </recommendedName>
</protein>
<sequence>MNHPEDQRLPEERNRLKTRIIKAIYDDERISAAFFGGSVGNGTEDLYSDIDLRIIAQPDQLQTLTEHKIEMAGKWSDILFIENAHLSRLLVVHYTNFIKMDLFF</sequence>
<proteinExistence type="predicted"/>
<gene>
    <name evidence="1" type="ORF">SAMN02982927_03002</name>
</gene>
<dbReference type="STRING" id="269670.SAMN02982927_03002"/>
<dbReference type="InterPro" id="IPR043519">
    <property type="entry name" value="NT_sf"/>
</dbReference>
<dbReference type="Proteomes" id="UP000198752">
    <property type="component" value="Unassembled WGS sequence"/>
</dbReference>
<reference evidence="2" key="1">
    <citation type="submission" date="2016-10" db="EMBL/GenBank/DDBJ databases">
        <authorList>
            <person name="Varghese N."/>
            <person name="Submissions S."/>
        </authorList>
    </citation>
    <scope>NUCLEOTIDE SEQUENCE [LARGE SCALE GENOMIC DNA]</scope>
    <source>
        <strain evidence="2">ATCC 700379</strain>
    </source>
</reference>
<dbReference type="SUPFAM" id="SSF81301">
    <property type="entry name" value="Nucleotidyltransferase"/>
    <property type="match status" value="1"/>
</dbReference>
<dbReference type="EMBL" id="FOOY01000025">
    <property type="protein sequence ID" value="SFG85574.1"/>
    <property type="molecule type" value="Genomic_DNA"/>
</dbReference>
<organism evidence="1 2">
    <name type="scientific">Sporolactobacillus nakayamae</name>
    <dbReference type="NCBI Taxonomy" id="269670"/>
    <lineage>
        <taxon>Bacteria</taxon>
        <taxon>Bacillati</taxon>
        <taxon>Bacillota</taxon>
        <taxon>Bacilli</taxon>
        <taxon>Bacillales</taxon>
        <taxon>Sporolactobacillaceae</taxon>
        <taxon>Sporolactobacillus</taxon>
    </lineage>
</organism>
<accession>A0A1I2V896</accession>
<evidence type="ECO:0008006" key="3">
    <source>
        <dbReference type="Google" id="ProtNLM"/>
    </source>
</evidence>
<keyword evidence="2" id="KW-1185">Reference proteome</keyword>
<evidence type="ECO:0000313" key="2">
    <source>
        <dbReference type="Proteomes" id="UP000198752"/>
    </source>
</evidence>
<dbReference type="OrthoDB" id="2427280at2"/>
<dbReference type="Gene3D" id="3.30.460.10">
    <property type="entry name" value="Beta Polymerase, domain 2"/>
    <property type="match status" value="1"/>
</dbReference>